<dbReference type="PANTHER" id="PTHR37984">
    <property type="entry name" value="PROTEIN CBG26694"/>
    <property type="match status" value="1"/>
</dbReference>
<accession>A0A7N2LY12</accession>
<dbReference type="AlphaFoldDB" id="A0A7N2LY12"/>
<keyword evidence="4" id="KW-1185">Reference proteome</keyword>
<keyword evidence="1" id="KW-0511">Multifunctional enzyme</keyword>
<dbReference type="InterPro" id="IPR043502">
    <property type="entry name" value="DNA/RNA_pol_sf"/>
</dbReference>
<dbReference type="InterPro" id="IPR050951">
    <property type="entry name" value="Retrovirus_Pol_polyprotein"/>
</dbReference>
<evidence type="ECO:0000256" key="1">
    <source>
        <dbReference type="ARBA" id="ARBA00023268"/>
    </source>
</evidence>
<evidence type="ECO:0000313" key="4">
    <source>
        <dbReference type="Proteomes" id="UP000594261"/>
    </source>
</evidence>
<feature type="domain" description="Integrase catalytic" evidence="2">
    <location>
        <begin position="427"/>
        <end position="520"/>
    </location>
</feature>
<dbReference type="SUPFAM" id="SSF53098">
    <property type="entry name" value="Ribonuclease H-like"/>
    <property type="match status" value="1"/>
</dbReference>
<dbReference type="EnsemblPlants" id="QL06p011491:mrna">
    <property type="protein sequence ID" value="QL06p011491:mrna"/>
    <property type="gene ID" value="QL06p011491"/>
</dbReference>
<evidence type="ECO:0000259" key="2">
    <source>
        <dbReference type="PROSITE" id="PS50994"/>
    </source>
</evidence>
<dbReference type="GO" id="GO:0015074">
    <property type="term" value="P:DNA integration"/>
    <property type="evidence" value="ECO:0007669"/>
    <property type="project" value="InterPro"/>
</dbReference>
<dbReference type="PANTHER" id="PTHR37984:SF5">
    <property type="entry name" value="PROTEIN NYNRIN-LIKE"/>
    <property type="match status" value="1"/>
</dbReference>
<dbReference type="InterPro" id="IPR001584">
    <property type="entry name" value="Integrase_cat-core"/>
</dbReference>
<dbReference type="GO" id="GO:0003676">
    <property type="term" value="F:nucleic acid binding"/>
    <property type="evidence" value="ECO:0007669"/>
    <property type="project" value="InterPro"/>
</dbReference>
<proteinExistence type="predicted"/>
<dbReference type="InterPro" id="IPR036397">
    <property type="entry name" value="RNaseH_sf"/>
</dbReference>
<reference evidence="3 4" key="1">
    <citation type="journal article" date="2016" name="G3 (Bethesda)">
        <title>First Draft Assembly and Annotation of the Genome of a California Endemic Oak Quercus lobata Nee (Fagaceae).</title>
        <authorList>
            <person name="Sork V.L."/>
            <person name="Fitz-Gibbon S.T."/>
            <person name="Puiu D."/>
            <person name="Crepeau M."/>
            <person name="Gugger P.F."/>
            <person name="Sherman R."/>
            <person name="Stevens K."/>
            <person name="Langley C.H."/>
            <person name="Pellegrini M."/>
            <person name="Salzberg S.L."/>
        </authorList>
    </citation>
    <scope>NUCLEOTIDE SEQUENCE [LARGE SCALE GENOMIC DNA]</scope>
    <source>
        <strain evidence="3 4">cv. SW786</strain>
    </source>
</reference>
<dbReference type="InParanoid" id="A0A7N2LY12"/>
<sequence>MASYHFDGEALIWFQDVEQIGSFASWEVFVKALQTCFGVAAYDDPMEALTRLRQTSIVVSYKGLCEEVEHKSGLQLVQLDDDGVTLGTQDQVQGSDNMVTPVEITLYALIGNSSTNTMRVRSRIKNHEVVSLIDSGSTHNFLGDAAKLDMLNLHLDMLNLHLDTSQILEVKVADEVDRFFNGSAIRKGLVLQILAITTNSANDSLLPTTLSDLLEQFSKANGSWRMCIDYRALNKAIIKDKFPILVMDELLDELVVVTIFSKLDLRFKCVFGSFEVDYLGHIISGEEVKVDPKKTVAMQQWPVPTTVKVLRGFLGVTGYYRKFIKGYNTIAKPLTDLLKKDGFLWSDTALEAFNALKATMIQPPILALPNFSKPFTIECDASGIGLGAVLMQDYRPIAFHNQALKSDVSLDFVEGLPKSQGFEVILVVVDRLTKYAHFVPLSHPYTAAKGTMLAMSTAYHSQLDGQIEVVNRSLDQYLRAFTNDKPTKWAEWLPLTEFWFNSNLHTSLKMSPFKALYGFPPPKLQSYIPGTTKLKLGQHVSPLPTLPPINDEGQDILLKMPLGSLCIVCILGFLTLWARCFKLERGSIAGKQLVVLQLEVVSSAKNSGS</sequence>
<dbReference type="Gene3D" id="3.10.10.10">
    <property type="entry name" value="HIV Type 1 Reverse Transcriptase, subunit A, domain 1"/>
    <property type="match status" value="1"/>
</dbReference>
<dbReference type="PROSITE" id="PS50994">
    <property type="entry name" value="INTEGRASE"/>
    <property type="match status" value="1"/>
</dbReference>
<dbReference type="FunFam" id="3.30.70.270:FF:000020">
    <property type="entry name" value="Transposon Tf2-6 polyprotein-like Protein"/>
    <property type="match status" value="1"/>
</dbReference>
<evidence type="ECO:0000313" key="3">
    <source>
        <dbReference type="EnsemblPlants" id="QL06p011491:mrna"/>
    </source>
</evidence>
<dbReference type="Pfam" id="PF17919">
    <property type="entry name" value="RT_RNaseH_2"/>
    <property type="match status" value="1"/>
</dbReference>
<dbReference type="Gramene" id="QL06p011491:mrna">
    <property type="protein sequence ID" value="QL06p011491:mrna"/>
    <property type="gene ID" value="QL06p011491"/>
</dbReference>
<dbReference type="OMA" id="CEEVEHK"/>
<dbReference type="Proteomes" id="UP000594261">
    <property type="component" value="Chromosome 6"/>
</dbReference>
<dbReference type="EMBL" id="LRBV02000006">
    <property type="status" value="NOT_ANNOTATED_CDS"/>
    <property type="molecule type" value="Genomic_DNA"/>
</dbReference>
<dbReference type="InterPro" id="IPR041577">
    <property type="entry name" value="RT_RNaseH_2"/>
</dbReference>
<dbReference type="SUPFAM" id="SSF56672">
    <property type="entry name" value="DNA/RNA polymerases"/>
    <property type="match status" value="1"/>
</dbReference>
<protein>
    <recommendedName>
        <fullName evidence="2">Integrase catalytic domain-containing protein</fullName>
    </recommendedName>
</protein>
<organism evidence="3 4">
    <name type="scientific">Quercus lobata</name>
    <name type="common">Valley oak</name>
    <dbReference type="NCBI Taxonomy" id="97700"/>
    <lineage>
        <taxon>Eukaryota</taxon>
        <taxon>Viridiplantae</taxon>
        <taxon>Streptophyta</taxon>
        <taxon>Embryophyta</taxon>
        <taxon>Tracheophyta</taxon>
        <taxon>Spermatophyta</taxon>
        <taxon>Magnoliopsida</taxon>
        <taxon>eudicotyledons</taxon>
        <taxon>Gunneridae</taxon>
        <taxon>Pentapetalae</taxon>
        <taxon>rosids</taxon>
        <taxon>fabids</taxon>
        <taxon>Fagales</taxon>
        <taxon>Fagaceae</taxon>
        <taxon>Quercus</taxon>
    </lineage>
</organism>
<name>A0A7N2LY12_QUELO</name>
<dbReference type="InterPro" id="IPR012337">
    <property type="entry name" value="RNaseH-like_sf"/>
</dbReference>
<dbReference type="Gene3D" id="3.30.420.10">
    <property type="entry name" value="Ribonuclease H-like superfamily/Ribonuclease H"/>
    <property type="match status" value="2"/>
</dbReference>
<dbReference type="InterPro" id="IPR043128">
    <property type="entry name" value="Rev_trsase/Diguanyl_cyclase"/>
</dbReference>
<dbReference type="Gene3D" id="3.30.70.270">
    <property type="match status" value="2"/>
</dbReference>
<reference evidence="3" key="2">
    <citation type="submission" date="2021-01" db="UniProtKB">
        <authorList>
            <consortium name="EnsemblPlants"/>
        </authorList>
    </citation>
    <scope>IDENTIFICATION</scope>
</reference>
<dbReference type="GO" id="GO:0003824">
    <property type="term" value="F:catalytic activity"/>
    <property type="evidence" value="ECO:0007669"/>
    <property type="project" value="UniProtKB-KW"/>
</dbReference>